<name>A0A6A0B5S0_9LACT</name>
<dbReference type="EMBL" id="BLLH01000001">
    <property type="protein sequence ID" value="GFH40033.1"/>
    <property type="molecule type" value="Genomic_DNA"/>
</dbReference>
<dbReference type="RefSeq" id="WP_172355132.1">
    <property type="nucleotide sequence ID" value="NZ_BLLH01000001.1"/>
</dbReference>
<keyword evidence="2" id="KW-1185">Reference proteome</keyword>
<accession>A0A6A0B5S0</accession>
<evidence type="ECO:0000313" key="1">
    <source>
        <dbReference type="EMBL" id="GFH40033.1"/>
    </source>
</evidence>
<dbReference type="Proteomes" id="UP000475928">
    <property type="component" value="Unassembled WGS sequence"/>
</dbReference>
<comment type="caution">
    <text evidence="1">The sequence shown here is derived from an EMBL/GenBank/DDBJ whole genome shotgun (WGS) entry which is preliminary data.</text>
</comment>
<protein>
    <submittedName>
        <fullName evidence="1">Uncharacterized protein</fullName>
    </submittedName>
</protein>
<sequence length="318" mass="35746">MVTDYRDALLDKAKHADAVDLDKLKSETLAAKQGLFATKTCTAVNTKELQSFALGLAASKIDEFADSRFVTADLNYLKKYDHLINLISAMDASDNDSIERVSSELKAMRLWVENHSVENATTLVQLKTIAADVLAGFEPARDDMTIQTAYNALKSAYNCPKTTVEDLNKLVHNFYAALPAFRTVSRGYMFDLMDGVQSAMASYGMDTNLDVQRFLSESKLMIHAAARPFDFILIVNKLDDLNDNTCKIIMKNSPIEEIQRLGNEMIYKIDDARQNGLQFAECDLETVEKYRNTLSTYQDRDELCKVVKSIKNIQIKTA</sequence>
<proteinExistence type="predicted"/>
<evidence type="ECO:0000313" key="2">
    <source>
        <dbReference type="Proteomes" id="UP000475928"/>
    </source>
</evidence>
<organism evidence="1 2">
    <name type="scientific">Pseudolactococcus insecticola</name>
    <dbReference type="NCBI Taxonomy" id="2709158"/>
    <lineage>
        <taxon>Bacteria</taxon>
        <taxon>Bacillati</taxon>
        <taxon>Bacillota</taxon>
        <taxon>Bacilli</taxon>
        <taxon>Lactobacillales</taxon>
        <taxon>Streptococcaceae</taxon>
        <taxon>Pseudolactococcus</taxon>
    </lineage>
</organism>
<gene>
    <name evidence="1" type="ORF">Hs20B_04310</name>
</gene>
<reference evidence="1 2" key="1">
    <citation type="submission" date="2020-02" db="EMBL/GenBank/DDBJ databases">
        <title>Draft genome sequence of Lactococcus sp. Hs20B0-1.</title>
        <authorList>
            <person name="Noda S."/>
            <person name="Yuki M."/>
            <person name="Ohkuma M."/>
        </authorList>
    </citation>
    <scope>NUCLEOTIDE SEQUENCE [LARGE SCALE GENOMIC DNA]</scope>
    <source>
        <strain evidence="1 2">Hs20B0-1</strain>
    </source>
</reference>
<dbReference type="AlphaFoldDB" id="A0A6A0B5S0"/>